<dbReference type="InterPro" id="IPR036770">
    <property type="entry name" value="Ankyrin_rpt-contain_sf"/>
</dbReference>
<dbReference type="Proteomes" id="UP000460298">
    <property type="component" value="Unassembled WGS sequence"/>
</dbReference>
<feature type="repeat" description="ANK" evidence="3">
    <location>
        <begin position="247"/>
        <end position="279"/>
    </location>
</feature>
<feature type="repeat" description="ANK" evidence="3">
    <location>
        <begin position="91"/>
        <end position="123"/>
    </location>
</feature>
<feature type="repeat" description="ANK" evidence="3">
    <location>
        <begin position="599"/>
        <end position="631"/>
    </location>
</feature>
<evidence type="ECO:0000313" key="4">
    <source>
        <dbReference type="EMBL" id="KAB2934761.1"/>
    </source>
</evidence>
<accession>A0A833H4J9</accession>
<dbReference type="EMBL" id="WBUI01000002">
    <property type="protein sequence ID" value="KAB2934761.1"/>
    <property type="molecule type" value="Genomic_DNA"/>
</dbReference>
<dbReference type="PANTHER" id="PTHR24123">
    <property type="entry name" value="ANKYRIN REPEAT-CONTAINING"/>
    <property type="match status" value="1"/>
</dbReference>
<dbReference type="Pfam" id="PF12796">
    <property type="entry name" value="Ank_2"/>
    <property type="match status" value="2"/>
</dbReference>
<dbReference type="PROSITE" id="PS50088">
    <property type="entry name" value="ANK_REPEAT"/>
    <property type="match status" value="3"/>
</dbReference>
<protein>
    <recommendedName>
        <fullName evidence="6">Ankyrin repeat domain-containing protein</fullName>
    </recommendedName>
</protein>
<evidence type="ECO:0000256" key="3">
    <source>
        <dbReference type="PROSITE-ProRule" id="PRU00023"/>
    </source>
</evidence>
<dbReference type="InterPro" id="IPR002110">
    <property type="entry name" value="Ankyrin_rpt"/>
</dbReference>
<organism evidence="4 5">
    <name type="scientific">Leptonema illini</name>
    <dbReference type="NCBI Taxonomy" id="183"/>
    <lineage>
        <taxon>Bacteria</taxon>
        <taxon>Pseudomonadati</taxon>
        <taxon>Spirochaetota</taxon>
        <taxon>Spirochaetia</taxon>
        <taxon>Leptospirales</taxon>
        <taxon>Leptospiraceae</taxon>
        <taxon>Leptonema</taxon>
    </lineage>
</organism>
<keyword evidence="1" id="KW-0677">Repeat</keyword>
<dbReference type="Gene3D" id="1.25.40.20">
    <property type="entry name" value="Ankyrin repeat-containing domain"/>
    <property type="match status" value="3"/>
</dbReference>
<evidence type="ECO:0000313" key="5">
    <source>
        <dbReference type="Proteomes" id="UP000460298"/>
    </source>
</evidence>
<gene>
    <name evidence="4" type="ORF">F9K24_03010</name>
</gene>
<evidence type="ECO:0000256" key="2">
    <source>
        <dbReference type="ARBA" id="ARBA00023043"/>
    </source>
</evidence>
<dbReference type="AlphaFoldDB" id="A0A833H4J9"/>
<dbReference type="PANTHER" id="PTHR24123:SF33">
    <property type="entry name" value="PROTEIN HOS4"/>
    <property type="match status" value="1"/>
</dbReference>
<evidence type="ECO:0008006" key="6">
    <source>
        <dbReference type="Google" id="ProtNLM"/>
    </source>
</evidence>
<dbReference type="PROSITE" id="PS50297">
    <property type="entry name" value="ANK_REP_REGION"/>
    <property type="match status" value="3"/>
</dbReference>
<proteinExistence type="predicted"/>
<dbReference type="Pfam" id="PF00023">
    <property type="entry name" value="Ank"/>
    <property type="match status" value="1"/>
</dbReference>
<name>A0A833H4J9_9LEPT</name>
<evidence type="ECO:0000256" key="1">
    <source>
        <dbReference type="ARBA" id="ARBA00022737"/>
    </source>
</evidence>
<dbReference type="InterPro" id="IPR051165">
    <property type="entry name" value="Multifunctional_ANK_Repeat"/>
</dbReference>
<comment type="caution">
    <text evidence="4">The sequence shown here is derived from an EMBL/GenBank/DDBJ whole genome shotgun (WGS) entry which is preliminary data.</text>
</comment>
<sequence>MPALYSKIAGIASKKSMGISREHKFSLTELQNAKTFLVPIRSFRLSYLLSTLFVTILISCKPSEPIPHPEPNCPEAQKKTELIDLQGSDEQGDTALHRAIKNRDAVAVQALIAAGASVIDRDAVGLPAIDLLLLETRAEYYMHFPSYSSPDCTDYSCRREGRCCSDGLDDAWPLPFVEDLYRRGLRPANSTVTAVLYSSHPSIVRWLLAHNIPMTPDQMLLAGAILGNRTLVEQALRSGANVNTPLIDFTPLYIAVAERHRHLVPLLLNHGANPNAAVYYGPAPNYFQVLIEAIDSHQNDIVRLLLARGADPDHFFDLGYGPVHPLLTAQFASNDEAFDMLIAKGAKTVLIKDGSDQIRLLHYALRDRNVKAVNRLIKLGVPPSNKEKVQIGVLREDRNMIQSALKAIPPQERWSLIEYAIRYGSVNTARYLLTAQRLEPDQLREAVHIAIERDERSMLDAVRSAGWRADDHDYDYLLQAMDKPHSLAWLLSHGVKPEDDILDKAIEYGPVQSVLSLIEAGAKADQGVNGPTSLHLASSDHLTDAEKLSVAMKLKGRMEALQYDSFRRTELHFLAKRGEIQTALWFIKHNVQVNARNSDGETALHVAAKHHQREFVKMLLNQGADAKIEDCKGNSAPIALD</sequence>
<dbReference type="SUPFAM" id="SSF48403">
    <property type="entry name" value="Ankyrin repeat"/>
    <property type="match status" value="3"/>
</dbReference>
<dbReference type="SMART" id="SM00248">
    <property type="entry name" value="ANK"/>
    <property type="match status" value="8"/>
</dbReference>
<keyword evidence="2 3" id="KW-0040">ANK repeat</keyword>
<reference evidence="4 5" key="1">
    <citation type="submission" date="2019-10" db="EMBL/GenBank/DDBJ databases">
        <title>Extracellular Electron Transfer in a Candidatus Methanoperedens spp. Enrichment Culture.</title>
        <authorList>
            <person name="Berger S."/>
            <person name="Rangel Shaw D."/>
            <person name="Berben T."/>
            <person name="In 'T Zandt M."/>
            <person name="Frank J."/>
            <person name="Reimann J."/>
            <person name="Jetten M.S.M."/>
            <person name="Welte C.U."/>
        </authorList>
    </citation>
    <scope>NUCLEOTIDE SEQUENCE [LARGE SCALE GENOMIC DNA]</scope>
    <source>
        <strain evidence="4">SB12</strain>
    </source>
</reference>